<proteinExistence type="predicted"/>
<comment type="caution">
    <text evidence="2">The sequence shown here is derived from an EMBL/GenBank/DDBJ whole genome shotgun (WGS) entry which is preliminary data.</text>
</comment>
<dbReference type="InterPro" id="IPR039554">
    <property type="entry name" value="HigA2-like_HTH"/>
</dbReference>
<dbReference type="Gene3D" id="1.10.260.40">
    <property type="entry name" value="lambda repressor-like DNA-binding domains"/>
    <property type="match status" value="1"/>
</dbReference>
<evidence type="ECO:0000259" key="1">
    <source>
        <dbReference type="Pfam" id="PF13744"/>
    </source>
</evidence>
<keyword evidence="3" id="KW-1185">Reference proteome</keyword>
<dbReference type="AlphaFoldDB" id="A0A916TIX8"/>
<feature type="domain" description="HigA2-like helix-turn-helix" evidence="1">
    <location>
        <begin position="4"/>
        <end position="50"/>
    </location>
</feature>
<dbReference type="Pfam" id="PF13744">
    <property type="entry name" value="HTH_37"/>
    <property type="match status" value="1"/>
</dbReference>
<gene>
    <name evidence="2" type="ORF">GCM10011380_36490</name>
</gene>
<reference evidence="2" key="1">
    <citation type="journal article" date="2014" name="Int. J. Syst. Evol. Microbiol.">
        <title>Complete genome sequence of Corynebacterium casei LMG S-19264T (=DSM 44701T), isolated from a smear-ripened cheese.</title>
        <authorList>
            <consortium name="US DOE Joint Genome Institute (JGI-PGF)"/>
            <person name="Walter F."/>
            <person name="Albersmeier A."/>
            <person name="Kalinowski J."/>
            <person name="Ruckert C."/>
        </authorList>
    </citation>
    <scope>NUCLEOTIDE SEQUENCE</scope>
    <source>
        <strain evidence="2">CGMCC 1.15330</strain>
    </source>
</reference>
<dbReference type="InterPro" id="IPR010982">
    <property type="entry name" value="Lambda_DNA-bd_dom_sf"/>
</dbReference>
<organism evidence="2 3">
    <name type="scientific">Sphingomonas metalli</name>
    <dbReference type="NCBI Taxonomy" id="1779358"/>
    <lineage>
        <taxon>Bacteria</taxon>
        <taxon>Pseudomonadati</taxon>
        <taxon>Pseudomonadota</taxon>
        <taxon>Alphaproteobacteria</taxon>
        <taxon>Sphingomonadales</taxon>
        <taxon>Sphingomonadaceae</taxon>
        <taxon>Sphingomonas</taxon>
    </lineage>
</organism>
<sequence>MGVAPKESAARLGLAETRLADLLRGKIDKFSIDGLVDLAATAGLHVRIRVAEAT</sequence>
<dbReference type="SUPFAM" id="SSF47413">
    <property type="entry name" value="lambda repressor-like DNA-binding domains"/>
    <property type="match status" value="1"/>
</dbReference>
<reference evidence="2" key="2">
    <citation type="submission" date="2020-09" db="EMBL/GenBank/DDBJ databases">
        <authorList>
            <person name="Sun Q."/>
            <person name="Zhou Y."/>
        </authorList>
    </citation>
    <scope>NUCLEOTIDE SEQUENCE</scope>
    <source>
        <strain evidence="2">CGMCC 1.15330</strain>
    </source>
</reference>
<dbReference type="EMBL" id="BMIH01000011">
    <property type="protein sequence ID" value="GGB43768.1"/>
    <property type="molecule type" value="Genomic_DNA"/>
</dbReference>
<accession>A0A916TIX8</accession>
<evidence type="ECO:0000313" key="3">
    <source>
        <dbReference type="Proteomes" id="UP000623067"/>
    </source>
</evidence>
<evidence type="ECO:0000313" key="2">
    <source>
        <dbReference type="EMBL" id="GGB43768.1"/>
    </source>
</evidence>
<dbReference type="Proteomes" id="UP000623067">
    <property type="component" value="Unassembled WGS sequence"/>
</dbReference>
<dbReference type="GO" id="GO:0003677">
    <property type="term" value="F:DNA binding"/>
    <property type="evidence" value="ECO:0007669"/>
    <property type="project" value="InterPro"/>
</dbReference>
<protein>
    <recommendedName>
        <fullName evidence="1">HigA2-like helix-turn-helix domain-containing protein</fullName>
    </recommendedName>
</protein>
<name>A0A916TIX8_9SPHN</name>